<gene>
    <name evidence="2" type="ORF">SAMN04487966_110139</name>
</gene>
<dbReference type="AlphaFoldDB" id="A0A1I7MR19"/>
<evidence type="ECO:0000313" key="3">
    <source>
        <dbReference type="Proteomes" id="UP000198881"/>
    </source>
</evidence>
<sequence>MRDEQRGDEGGGEQEAGHGHGRGGQQPLGPADPPGRPFTGVVHTSPDLRHHRHTGLEPGQSQRQLGEHDQRQRHGHHRVAMGGGETLPPVPDDGRLGGDAPQAGEDDGGVHGQESGHQDDSQAHDLPEPTQEDQYQTEDQDQRDAQLVTFQSLRSEGVLDQVRRGVRGREREGDHEVGDRKAQQDQDQQLAAPVGQQPLQHRDRALSMGGLPRHPAVHGQSGTQGDQHQHERGHRREQPGCQSRDGRLVAQRGEVVEAGQAHHLPPRMPLVRVRARTGPRAARSRLILHGIGQPPGPQSARVLGCSCTA</sequence>
<evidence type="ECO:0000256" key="1">
    <source>
        <dbReference type="SAM" id="MobiDB-lite"/>
    </source>
</evidence>
<name>A0A1I7MR19_9MICC</name>
<organism evidence="2 3">
    <name type="scientific">Micrococcus terreus</name>
    <dbReference type="NCBI Taxonomy" id="574650"/>
    <lineage>
        <taxon>Bacteria</taxon>
        <taxon>Bacillati</taxon>
        <taxon>Actinomycetota</taxon>
        <taxon>Actinomycetes</taxon>
        <taxon>Micrococcales</taxon>
        <taxon>Micrococcaceae</taxon>
        <taxon>Micrococcus</taxon>
    </lineage>
</organism>
<dbReference type="Proteomes" id="UP000198881">
    <property type="component" value="Unassembled WGS sequence"/>
</dbReference>
<reference evidence="2 3" key="1">
    <citation type="submission" date="2016-10" db="EMBL/GenBank/DDBJ databases">
        <authorList>
            <person name="de Groot N.N."/>
        </authorList>
    </citation>
    <scope>NUCLEOTIDE SEQUENCE [LARGE SCALE GENOMIC DNA]</scope>
    <source>
        <strain evidence="2 3">CGMCC 1.7054</strain>
    </source>
</reference>
<feature type="compositionally biased region" description="Basic and acidic residues" evidence="1">
    <location>
        <begin position="227"/>
        <end position="238"/>
    </location>
</feature>
<proteinExistence type="predicted"/>
<accession>A0A1I7MR19</accession>
<evidence type="ECO:0000313" key="2">
    <source>
        <dbReference type="EMBL" id="SFV24380.1"/>
    </source>
</evidence>
<dbReference type="EMBL" id="FPCG01000010">
    <property type="protein sequence ID" value="SFV24380.1"/>
    <property type="molecule type" value="Genomic_DNA"/>
</dbReference>
<feature type="compositionally biased region" description="Basic and acidic residues" evidence="1">
    <location>
        <begin position="114"/>
        <end position="127"/>
    </location>
</feature>
<feature type="region of interest" description="Disordered" evidence="1">
    <location>
        <begin position="1"/>
        <end position="246"/>
    </location>
</feature>
<feature type="compositionally biased region" description="Basic and acidic residues" evidence="1">
    <location>
        <begin position="161"/>
        <end position="184"/>
    </location>
</feature>
<protein>
    <submittedName>
        <fullName evidence="2">Uncharacterized protein</fullName>
    </submittedName>
</protein>
<dbReference type="STRING" id="574650.SAMN04487966_110139"/>
<keyword evidence="3" id="KW-1185">Reference proteome</keyword>